<keyword evidence="1" id="KW-0732">Signal</keyword>
<keyword evidence="3" id="KW-1185">Reference proteome</keyword>
<dbReference type="AlphaFoldDB" id="G9N7A8"/>
<dbReference type="PANTHER" id="PTHR35186:SF4">
    <property type="entry name" value="PRION-INHIBITION AND PROPAGATION HELO DOMAIN-CONTAINING PROTEIN"/>
    <property type="match status" value="1"/>
</dbReference>
<dbReference type="RefSeq" id="XP_013951805.1">
    <property type="nucleotide sequence ID" value="XM_014096330.1"/>
</dbReference>
<organism evidence="2 3">
    <name type="scientific">Hypocrea virens (strain Gv29-8 / FGSC 10586)</name>
    <name type="common">Gliocladium virens</name>
    <name type="synonym">Trichoderma virens</name>
    <dbReference type="NCBI Taxonomy" id="413071"/>
    <lineage>
        <taxon>Eukaryota</taxon>
        <taxon>Fungi</taxon>
        <taxon>Dikarya</taxon>
        <taxon>Ascomycota</taxon>
        <taxon>Pezizomycotina</taxon>
        <taxon>Sordariomycetes</taxon>
        <taxon>Hypocreomycetidae</taxon>
        <taxon>Hypocreales</taxon>
        <taxon>Hypocreaceae</taxon>
        <taxon>Trichoderma</taxon>
    </lineage>
</organism>
<dbReference type="eggNOG" id="ENOG502SJ7D">
    <property type="taxonomic scope" value="Eukaryota"/>
</dbReference>
<evidence type="ECO:0008006" key="4">
    <source>
        <dbReference type="Google" id="ProtNLM"/>
    </source>
</evidence>
<dbReference type="EMBL" id="ABDF02000088">
    <property type="protein sequence ID" value="EHK17605.1"/>
    <property type="molecule type" value="Genomic_DNA"/>
</dbReference>
<reference evidence="2 3" key="1">
    <citation type="journal article" date="2011" name="Genome Biol.">
        <title>Comparative genome sequence analysis underscores mycoparasitism as the ancestral life style of Trichoderma.</title>
        <authorList>
            <person name="Kubicek C.P."/>
            <person name="Herrera-Estrella A."/>
            <person name="Seidl-Seiboth V."/>
            <person name="Martinez D.A."/>
            <person name="Druzhinina I.S."/>
            <person name="Thon M."/>
            <person name="Zeilinger S."/>
            <person name="Casas-Flores S."/>
            <person name="Horwitz B.A."/>
            <person name="Mukherjee P.K."/>
            <person name="Mukherjee M."/>
            <person name="Kredics L."/>
            <person name="Alcaraz L.D."/>
            <person name="Aerts A."/>
            <person name="Antal Z."/>
            <person name="Atanasova L."/>
            <person name="Cervantes-Badillo M.G."/>
            <person name="Challacombe J."/>
            <person name="Chertkov O."/>
            <person name="McCluskey K."/>
            <person name="Coulpier F."/>
            <person name="Deshpande N."/>
            <person name="von Doehren H."/>
            <person name="Ebbole D.J."/>
            <person name="Esquivel-Naranjo E.U."/>
            <person name="Fekete E."/>
            <person name="Flipphi M."/>
            <person name="Glaser F."/>
            <person name="Gomez-Rodriguez E.Y."/>
            <person name="Gruber S."/>
            <person name="Han C."/>
            <person name="Henrissat B."/>
            <person name="Hermosa R."/>
            <person name="Hernandez-Onate M."/>
            <person name="Karaffa L."/>
            <person name="Kosti I."/>
            <person name="Le Crom S."/>
            <person name="Lindquist E."/>
            <person name="Lucas S."/>
            <person name="Luebeck M."/>
            <person name="Luebeck P.S."/>
            <person name="Margeot A."/>
            <person name="Metz B."/>
            <person name="Misra M."/>
            <person name="Nevalainen H."/>
            <person name="Omann M."/>
            <person name="Packer N."/>
            <person name="Perrone G."/>
            <person name="Uresti-Rivera E.E."/>
            <person name="Salamov A."/>
            <person name="Schmoll M."/>
            <person name="Seiboth B."/>
            <person name="Shapiro H."/>
            <person name="Sukno S."/>
            <person name="Tamayo-Ramos J.A."/>
            <person name="Tisch D."/>
            <person name="Wiest A."/>
            <person name="Wilkinson H.H."/>
            <person name="Zhang M."/>
            <person name="Coutinho P.M."/>
            <person name="Kenerley C.M."/>
            <person name="Monte E."/>
            <person name="Baker S.E."/>
            <person name="Grigoriev I.V."/>
        </authorList>
    </citation>
    <scope>NUCLEOTIDE SEQUENCE [LARGE SCALE GENOMIC DNA]</scope>
    <source>
        <strain evidence="3">Gv29-8 / FGSC 10586</strain>
    </source>
</reference>
<feature type="chain" id="PRO_5003524041" description="Fungal N-terminal domain-containing protein" evidence="1">
    <location>
        <begin position="20"/>
        <end position="261"/>
    </location>
</feature>
<dbReference type="VEuPathDB" id="FungiDB:TRIVIDRAFT_26079"/>
<dbReference type="OMA" id="CREHCAR"/>
<dbReference type="Proteomes" id="UP000007115">
    <property type="component" value="Unassembled WGS sequence"/>
</dbReference>
<evidence type="ECO:0000313" key="2">
    <source>
        <dbReference type="EMBL" id="EHK17605.1"/>
    </source>
</evidence>
<feature type="non-terminal residue" evidence="2">
    <location>
        <position position="261"/>
    </location>
</feature>
<accession>G9N7A8</accession>
<comment type="caution">
    <text evidence="2">The sequence shown here is derived from an EMBL/GenBank/DDBJ whole genome shotgun (WGS) entry which is preliminary data.</text>
</comment>
<dbReference type="STRING" id="413071.G9N7A8"/>
<dbReference type="OrthoDB" id="3565018at2759"/>
<dbReference type="InParanoid" id="G9N7A8"/>
<dbReference type="PANTHER" id="PTHR35186">
    <property type="entry name" value="ANK_REP_REGION DOMAIN-CONTAINING PROTEIN"/>
    <property type="match status" value="1"/>
</dbReference>
<sequence length="261" mass="30085">MSGFQAIGIVLGVFPLTLAALKNHQEVATRLRLFSKMKLEYRKCSNELELQQLTFTRHLKQLLLPLIVDDEKVQELIDKPAGEAWRDASMVELLEKRLGDSFELYQEYIEGMNHVMDKLYHELALDDEFVQSKIAEAAKRTATVSRIKSVLGRDDLSFQLFRVKFSNGEPVRTKLFAELQTYNDKLDKLLDSSDRLSALEHQRTSRDQAKAIDSAICSFWIQANKLFKALVAAWKCHCREHCARLLLQHRATKSTELELLF</sequence>
<dbReference type="HOGENOM" id="CLU_089183_0_0_1"/>
<protein>
    <recommendedName>
        <fullName evidence="4">Fungal N-terminal domain-containing protein</fullName>
    </recommendedName>
</protein>
<name>G9N7A8_HYPVG</name>
<evidence type="ECO:0000313" key="3">
    <source>
        <dbReference type="Proteomes" id="UP000007115"/>
    </source>
</evidence>
<dbReference type="GeneID" id="25792545"/>
<evidence type="ECO:0000256" key="1">
    <source>
        <dbReference type="SAM" id="SignalP"/>
    </source>
</evidence>
<feature type="signal peptide" evidence="1">
    <location>
        <begin position="1"/>
        <end position="19"/>
    </location>
</feature>
<proteinExistence type="predicted"/>
<gene>
    <name evidence="2" type="ORF">TRIVIDRAFT_26079</name>
</gene>